<dbReference type="FunCoup" id="A0A6P7YV81">
    <property type="interactions" value="1"/>
</dbReference>
<dbReference type="SUPFAM" id="SSF57302">
    <property type="entry name" value="Snake toxin-like"/>
    <property type="match status" value="2"/>
</dbReference>
<evidence type="ECO:0000313" key="6">
    <source>
        <dbReference type="RefSeq" id="XP_030067175.1"/>
    </source>
</evidence>
<dbReference type="PANTHER" id="PTHR20914:SF9">
    <property type="entry name" value="COILED, ISOFORM A"/>
    <property type="match status" value="1"/>
</dbReference>
<evidence type="ECO:0000259" key="4">
    <source>
        <dbReference type="Pfam" id="PF00021"/>
    </source>
</evidence>
<dbReference type="GO" id="GO:0005576">
    <property type="term" value="C:extracellular region"/>
    <property type="evidence" value="ECO:0007669"/>
    <property type="project" value="UniProtKB-SubCell"/>
</dbReference>
<gene>
    <name evidence="6" type="primary">LOC115475535</name>
</gene>
<feature type="domain" description="UPAR/Ly6" evidence="4">
    <location>
        <begin position="117"/>
        <end position="183"/>
    </location>
</feature>
<dbReference type="InParanoid" id="A0A6P7YV81"/>
<comment type="subcellular location">
    <subcellularLocation>
        <location evidence="1">Secreted</location>
    </subcellularLocation>
</comment>
<dbReference type="GeneID" id="115475535"/>
<keyword evidence="6" id="KW-0593">Phospholipase A2 inhibitor</keyword>
<dbReference type="OrthoDB" id="9907178at2759"/>
<dbReference type="Gene3D" id="2.10.60.10">
    <property type="entry name" value="CD59"/>
    <property type="match status" value="2"/>
</dbReference>
<dbReference type="InterPro" id="IPR045860">
    <property type="entry name" value="Snake_toxin-like_sf"/>
</dbReference>
<organism evidence="5 6">
    <name type="scientific">Microcaecilia unicolor</name>
    <dbReference type="NCBI Taxonomy" id="1415580"/>
    <lineage>
        <taxon>Eukaryota</taxon>
        <taxon>Metazoa</taxon>
        <taxon>Chordata</taxon>
        <taxon>Craniata</taxon>
        <taxon>Vertebrata</taxon>
        <taxon>Euteleostomi</taxon>
        <taxon>Amphibia</taxon>
        <taxon>Gymnophiona</taxon>
        <taxon>Siphonopidae</taxon>
        <taxon>Microcaecilia</taxon>
    </lineage>
</organism>
<evidence type="ECO:0000256" key="1">
    <source>
        <dbReference type="ARBA" id="ARBA00004613"/>
    </source>
</evidence>
<dbReference type="KEGG" id="muo:115475535"/>
<evidence type="ECO:0000256" key="3">
    <source>
        <dbReference type="SAM" id="SignalP"/>
    </source>
</evidence>
<dbReference type="InterPro" id="IPR050918">
    <property type="entry name" value="CNF-like_PLA2_Inhibitor"/>
</dbReference>
<keyword evidence="3" id="KW-0732">Signal</keyword>
<name>A0A6P7YV81_9AMPH</name>
<keyword evidence="5" id="KW-1185">Reference proteome</keyword>
<dbReference type="AlphaFoldDB" id="A0A6P7YV81"/>
<proteinExistence type="predicted"/>
<dbReference type="InterPro" id="IPR016054">
    <property type="entry name" value="LY6_UPA_recep-like"/>
</dbReference>
<accession>A0A6P7YV81</accession>
<reference evidence="6" key="1">
    <citation type="submission" date="2025-08" db="UniProtKB">
        <authorList>
            <consortium name="RefSeq"/>
        </authorList>
    </citation>
    <scope>IDENTIFICATION</scope>
</reference>
<protein>
    <submittedName>
        <fullName evidence="6">Phospholipase A2 inhibitor and Ly6/PLAUR domain-containing protein-like isoform X1</fullName>
    </submittedName>
</protein>
<dbReference type="CDD" id="cd23572">
    <property type="entry name" value="TFP_LU_ECD_PINLYP_rpt2"/>
    <property type="match status" value="1"/>
</dbReference>
<evidence type="ECO:0000256" key="2">
    <source>
        <dbReference type="ARBA" id="ARBA00022525"/>
    </source>
</evidence>
<dbReference type="PROSITE" id="PS51257">
    <property type="entry name" value="PROKAR_LIPOPROTEIN"/>
    <property type="match status" value="1"/>
</dbReference>
<dbReference type="Proteomes" id="UP000515156">
    <property type="component" value="Chromosome 8"/>
</dbReference>
<dbReference type="RefSeq" id="XP_030067175.1">
    <property type="nucleotide sequence ID" value="XM_030211315.1"/>
</dbReference>
<sequence>MRAVLTGLCILSALIVPGTSLSCQECTDLQHNNCTSAPKQCQSSQTHCVSILRQTVLSAGGSNMMSIIKSCGTKKDCDMTTSTNAGNFQMITISRCCNTDNCNTPQINIPAKEIKSNGLYCMSCYSGSSHTCDKKENTTCVGGEDRCIQYDVTVTAGGPETKIAVHGCATKNLCDTQGRAAYYGSSFEMKSFQCSSGTRPQLGLFLSALTGLLFMKLFS</sequence>
<feature type="domain" description="UPAR/Ly6" evidence="4">
    <location>
        <begin position="20"/>
        <end position="104"/>
    </location>
</feature>
<dbReference type="PANTHER" id="PTHR20914">
    <property type="entry name" value="LY6/PLAUR DOMAIN-CONTAINING PROTEIN 8"/>
    <property type="match status" value="1"/>
</dbReference>
<feature type="signal peptide" evidence="3">
    <location>
        <begin position="1"/>
        <end position="20"/>
    </location>
</feature>
<evidence type="ECO:0000313" key="5">
    <source>
        <dbReference type="Proteomes" id="UP000515156"/>
    </source>
</evidence>
<keyword evidence="2" id="KW-0964">Secreted</keyword>
<feature type="chain" id="PRO_5028021588" evidence="3">
    <location>
        <begin position="21"/>
        <end position="219"/>
    </location>
</feature>
<dbReference type="Pfam" id="PF00021">
    <property type="entry name" value="UPAR_LY6"/>
    <property type="match status" value="2"/>
</dbReference>
<dbReference type="GO" id="GO:0019834">
    <property type="term" value="F:phospholipase A2 inhibitor activity"/>
    <property type="evidence" value="ECO:0007669"/>
    <property type="project" value="UniProtKB-KW"/>
</dbReference>